<evidence type="ECO:0000256" key="5">
    <source>
        <dbReference type="ARBA" id="ARBA00012029"/>
    </source>
</evidence>
<keyword evidence="13" id="KW-1185">Reference proteome</keyword>
<dbReference type="Proteomes" id="UP000235005">
    <property type="component" value="Unassembled WGS sequence"/>
</dbReference>
<dbReference type="SMART" id="SM00990">
    <property type="entry name" value="VRR_NUC"/>
    <property type="match status" value="1"/>
</dbReference>
<keyword evidence="10" id="KW-0464">Manganese</keyword>
<dbReference type="GO" id="GO:0008409">
    <property type="term" value="F:5'-3' exonuclease activity"/>
    <property type="evidence" value="ECO:0007669"/>
    <property type="project" value="TreeGrafter"/>
</dbReference>
<feature type="domain" description="VRR-NUC" evidence="11">
    <location>
        <begin position="413"/>
        <end position="527"/>
    </location>
</feature>
<dbReference type="PANTHER" id="PTHR15749:SF4">
    <property type="entry name" value="FANCONI-ASSOCIATED NUCLEASE 1"/>
    <property type="match status" value="1"/>
</dbReference>
<dbReference type="InterPro" id="IPR011856">
    <property type="entry name" value="tRNA_endonuc-like_dom_sf"/>
</dbReference>
<keyword evidence="7" id="KW-0479">Metal-binding</keyword>
<dbReference type="GO" id="GO:0017108">
    <property type="term" value="F:5'-flap endonuclease activity"/>
    <property type="evidence" value="ECO:0007669"/>
    <property type="project" value="TreeGrafter"/>
</dbReference>
<dbReference type="GO" id="GO:0070336">
    <property type="term" value="F:flap-structured DNA binding"/>
    <property type="evidence" value="ECO:0007669"/>
    <property type="project" value="TreeGrafter"/>
</dbReference>
<proteinExistence type="inferred from homology"/>
<dbReference type="InterPro" id="IPR049125">
    <property type="entry name" value="FAN1-like_WH"/>
</dbReference>
<keyword evidence="8" id="KW-0378">Hydrolase</keyword>
<dbReference type="Gene3D" id="3.40.1350.10">
    <property type="match status" value="1"/>
</dbReference>
<sequence length="530" mass="60492">MLDTVEGQYGDLLLPEETGFLEAYRRLGFDAQCLYVRLISRVGPWFRELRLHYPELGAITPAVDDLLQAGLAEQAAGLSVEDLGGLCSVAELSTLYATRAADKASLLQQISQVESSETGALDTLIAADCARVIAPAKTDVVNLLQLLFFGNRRQGLTDFVLSDLGVARYYPYALDRGQRLFPRRETLEAYLDCAACEDQWHVLLEQGDEKGIRELAVAMSCTAIRDPAVQHRWDRLYNRVARQLERMGESQLALTLYSLSQRHPARERSARLFEKVGAHSQAEQLCETIEAQPWCEDERDASRRILPRVRRKLYGGSTSRRRDQFDQFVLSLPHSDVRVERQVAQKLSGDWQQVRYVENQLMTALFGLAFWEQIFAPVPGAFNNPYQSVPADMYEQDFAANRRELLDSRLAELSTLSLDVELPNRWRSYQGFQCRWVNWRVISEELVTNAAAVIPREHLLAIWQRILFDPRENRRGFPDLLALGSRPGDYQMIEVKGPGDTLQDSQKRWLRFFREQGIPAAVAHVQWSDD</sequence>
<evidence type="ECO:0000256" key="2">
    <source>
        <dbReference type="ARBA" id="ARBA00001936"/>
    </source>
</evidence>
<gene>
    <name evidence="12" type="ORF">C0039_08440</name>
</gene>
<comment type="similarity">
    <text evidence="4">Belongs to the FAN1 family.</text>
</comment>
<keyword evidence="9" id="KW-0460">Magnesium</keyword>
<dbReference type="GO" id="GO:0004528">
    <property type="term" value="F:phosphodiesterase I activity"/>
    <property type="evidence" value="ECO:0007669"/>
    <property type="project" value="UniProtKB-EC"/>
</dbReference>
<dbReference type="GO" id="GO:0046872">
    <property type="term" value="F:metal ion binding"/>
    <property type="evidence" value="ECO:0007669"/>
    <property type="project" value="UniProtKB-KW"/>
</dbReference>
<reference evidence="12 13" key="1">
    <citation type="submission" date="2018-01" db="EMBL/GenBank/DDBJ databases">
        <title>The draft genome sequence of Halioglobus lutimaris HF004.</title>
        <authorList>
            <person name="Du Z.-J."/>
            <person name="Shi M.-J."/>
        </authorList>
    </citation>
    <scope>NUCLEOTIDE SEQUENCE [LARGE SCALE GENOMIC DNA]</scope>
    <source>
        <strain evidence="12 13">HF004</strain>
    </source>
</reference>
<evidence type="ECO:0000256" key="10">
    <source>
        <dbReference type="ARBA" id="ARBA00023211"/>
    </source>
</evidence>
<name>A0A2N5X3L2_9GAMM</name>
<dbReference type="InterPro" id="IPR014883">
    <property type="entry name" value="VRR_NUC"/>
</dbReference>
<keyword evidence="6" id="KW-0540">Nuclease</keyword>
<dbReference type="AlphaFoldDB" id="A0A2N5X3L2"/>
<evidence type="ECO:0000313" key="12">
    <source>
        <dbReference type="EMBL" id="PLW69086.1"/>
    </source>
</evidence>
<evidence type="ECO:0000313" key="13">
    <source>
        <dbReference type="Proteomes" id="UP000235005"/>
    </source>
</evidence>
<evidence type="ECO:0000256" key="4">
    <source>
        <dbReference type="ARBA" id="ARBA00005533"/>
    </source>
</evidence>
<accession>A0A2N5X3L2</accession>
<dbReference type="GO" id="GO:0036297">
    <property type="term" value="P:interstrand cross-link repair"/>
    <property type="evidence" value="ECO:0007669"/>
    <property type="project" value="InterPro"/>
</dbReference>
<evidence type="ECO:0000256" key="8">
    <source>
        <dbReference type="ARBA" id="ARBA00022801"/>
    </source>
</evidence>
<evidence type="ECO:0000256" key="7">
    <source>
        <dbReference type="ARBA" id="ARBA00022723"/>
    </source>
</evidence>
<dbReference type="EMBL" id="PKUS01000008">
    <property type="protein sequence ID" value="PLW69086.1"/>
    <property type="molecule type" value="Genomic_DNA"/>
</dbReference>
<evidence type="ECO:0000256" key="1">
    <source>
        <dbReference type="ARBA" id="ARBA00000983"/>
    </source>
</evidence>
<evidence type="ECO:0000256" key="3">
    <source>
        <dbReference type="ARBA" id="ARBA00001946"/>
    </source>
</evidence>
<comment type="catalytic activity">
    <reaction evidence="1">
        <text>Hydrolytically removes 5'-nucleotides successively from the 3'-hydroxy termini of 3'-hydroxy-terminated oligonucleotides.</text>
        <dbReference type="EC" id="3.1.4.1"/>
    </reaction>
</comment>
<evidence type="ECO:0000256" key="6">
    <source>
        <dbReference type="ARBA" id="ARBA00022722"/>
    </source>
</evidence>
<comment type="cofactor">
    <cofactor evidence="2">
        <name>Mn(2+)</name>
        <dbReference type="ChEBI" id="CHEBI:29035"/>
    </cofactor>
</comment>
<dbReference type="PANTHER" id="PTHR15749">
    <property type="entry name" value="FANCONI-ASSOCIATED NUCLEASE 1"/>
    <property type="match status" value="1"/>
</dbReference>
<dbReference type="Pfam" id="PF08774">
    <property type="entry name" value="VRR_NUC"/>
    <property type="match status" value="1"/>
</dbReference>
<comment type="caution">
    <text evidence="12">The sequence shown here is derived from an EMBL/GenBank/DDBJ whole genome shotgun (WGS) entry which is preliminary data.</text>
</comment>
<evidence type="ECO:0000259" key="11">
    <source>
        <dbReference type="SMART" id="SM00990"/>
    </source>
</evidence>
<organism evidence="12 13">
    <name type="scientific">Pseudohalioglobus lutimaris</name>
    <dbReference type="NCBI Taxonomy" id="1737061"/>
    <lineage>
        <taxon>Bacteria</taxon>
        <taxon>Pseudomonadati</taxon>
        <taxon>Pseudomonadota</taxon>
        <taxon>Gammaproteobacteria</taxon>
        <taxon>Cellvibrionales</taxon>
        <taxon>Halieaceae</taxon>
        <taxon>Pseudohalioglobus</taxon>
    </lineage>
</organism>
<dbReference type="InterPro" id="IPR033315">
    <property type="entry name" value="Fan1-like"/>
</dbReference>
<dbReference type="Pfam" id="PF21315">
    <property type="entry name" value="FAN1_HTH"/>
    <property type="match status" value="1"/>
</dbReference>
<comment type="cofactor">
    <cofactor evidence="3">
        <name>Mg(2+)</name>
        <dbReference type="ChEBI" id="CHEBI:18420"/>
    </cofactor>
</comment>
<evidence type="ECO:0000256" key="9">
    <source>
        <dbReference type="ARBA" id="ARBA00022842"/>
    </source>
</evidence>
<protein>
    <recommendedName>
        <fullName evidence="5">phosphodiesterase I</fullName>
        <ecNumber evidence="5">3.1.4.1</ecNumber>
    </recommendedName>
</protein>
<dbReference type="EC" id="3.1.4.1" evidence="5"/>